<dbReference type="Proteomes" id="UP000595140">
    <property type="component" value="Unassembled WGS sequence"/>
</dbReference>
<proteinExistence type="predicted"/>
<sequence length="582" mass="66163">MHLPWQNLLAESVLKHIPDSALQRVQPLLQRAKDDPNLVHYFPHLSLLLLTQRKATNIFLNLMNLILIARKHFSCPSSLLRQQKKRILYRKPIVTPVLGSQRSAGNNLSHTKGHIGYYVTDKEADEPAVFTGDTLKMDCDAGKEPGEGGEKRSGSPVVADPASKKPRSEPVEESIVETEEPIAEIDKNSFVEIGEEPKIHFRDLAGKEDEHIIQTINGIAEIYKLVETDEDPKIQFRVFDEKEGEHIIERMAENDKESVVELVEKPIAEVDEASIIVATNEEPKVHFRMLAKKGMCGALQRMHERLIMERGLRWILYRFMVGEDDEEKFKSLVESLKDDYNEEKNSLIEYFEGPPKFVMVAVEANTLDAKRVAGYPSCDKSQEDMIVDVVGKRHDVCTTLVGMILCVYEDFRYDKRGVHSMEMRMRNLPFSGLPHEVYIYGRKQMVMGSYEDGKEKMSLDYLFLGKPFLLVFFPLHYAQLLTLEEGKFIDSIRGPSVADYEVTLTDCGSGLVKFSIFGKSMSEVIDAMKTFVEKLKSMGDIKALELAAIVEKGQYNGMGGSYFVGCWLSDNEYDDDDDECWC</sequence>
<evidence type="ECO:0000256" key="1">
    <source>
        <dbReference type="SAM" id="MobiDB-lite"/>
    </source>
</evidence>
<gene>
    <name evidence="2" type="ORF">CCAM_LOCUS28643</name>
</gene>
<dbReference type="InterPro" id="IPR036866">
    <property type="entry name" value="RibonucZ/Hydroxyglut_hydro"/>
</dbReference>
<feature type="compositionally biased region" description="Basic and acidic residues" evidence="1">
    <location>
        <begin position="135"/>
        <end position="153"/>
    </location>
</feature>
<protein>
    <submittedName>
        <fullName evidence="2">Uncharacterized protein</fullName>
    </submittedName>
</protein>
<reference evidence="2 3" key="1">
    <citation type="submission" date="2018-04" db="EMBL/GenBank/DDBJ databases">
        <authorList>
            <person name="Vogel A."/>
        </authorList>
    </citation>
    <scope>NUCLEOTIDE SEQUENCE [LARGE SCALE GENOMIC DNA]</scope>
</reference>
<accession>A0A484ME35</accession>
<evidence type="ECO:0000313" key="3">
    <source>
        <dbReference type="Proteomes" id="UP000595140"/>
    </source>
</evidence>
<keyword evidence="3" id="KW-1185">Reference proteome</keyword>
<dbReference type="Gene3D" id="3.60.15.10">
    <property type="entry name" value="Ribonuclease Z/Hydroxyacylglutathione hydrolase-like"/>
    <property type="match status" value="1"/>
</dbReference>
<feature type="region of interest" description="Disordered" evidence="1">
    <location>
        <begin position="135"/>
        <end position="173"/>
    </location>
</feature>
<name>A0A484ME35_9ASTE</name>
<evidence type="ECO:0000313" key="2">
    <source>
        <dbReference type="EMBL" id="VFQ86867.1"/>
    </source>
</evidence>
<organism evidence="2 3">
    <name type="scientific">Cuscuta campestris</name>
    <dbReference type="NCBI Taxonomy" id="132261"/>
    <lineage>
        <taxon>Eukaryota</taxon>
        <taxon>Viridiplantae</taxon>
        <taxon>Streptophyta</taxon>
        <taxon>Embryophyta</taxon>
        <taxon>Tracheophyta</taxon>
        <taxon>Spermatophyta</taxon>
        <taxon>Magnoliopsida</taxon>
        <taxon>eudicotyledons</taxon>
        <taxon>Gunneridae</taxon>
        <taxon>Pentapetalae</taxon>
        <taxon>asterids</taxon>
        <taxon>lamiids</taxon>
        <taxon>Solanales</taxon>
        <taxon>Convolvulaceae</taxon>
        <taxon>Cuscuteae</taxon>
        <taxon>Cuscuta</taxon>
        <taxon>Cuscuta subgen. Grammica</taxon>
        <taxon>Cuscuta sect. Cleistogrammica</taxon>
    </lineage>
</organism>
<dbReference type="AlphaFoldDB" id="A0A484ME35"/>
<dbReference type="EMBL" id="OOIL02003256">
    <property type="protein sequence ID" value="VFQ86867.1"/>
    <property type="molecule type" value="Genomic_DNA"/>
</dbReference>